<dbReference type="RefSeq" id="WP_146519308.1">
    <property type="nucleotide sequence ID" value="NZ_CP151726.1"/>
</dbReference>
<evidence type="ECO:0000313" key="3">
    <source>
        <dbReference type="Proteomes" id="UP000320176"/>
    </source>
</evidence>
<organism evidence="2 3">
    <name type="scientific">Stieleria varia</name>
    <dbReference type="NCBI Taxonomy" id="2528005"/>
    <lineage>
        <taxon>Bacteria</taxon>
        <taxon>Pseudomonadati</taxon>
        <taxon>Planctomycetota</taxon>
        <taxon>Planctomycetia</taxon>
        <taxon>Pirellulales</taxon>
        <taxon>Pirellulaceae</taxon>
        <taxon>Stieleria</taxon>
    </lineage>
</organism>
<name>A0A5C6B3S5_9BACT</name>
<proteinExistence type="predicted"/>
<dbReference type="GO" id="GO:0043750">
    <property type="term" value="F:phosphatidylinositol alpha-mannosyltransferase activity"/>
    <property type="evidence" value="ECO:0007669"/>
    <property type="project" value="UniProtKB-EC"/>
</dbReference>
<comment type="caution">
    <text evidence="2">The sequence shown here is derived from an EMBL/GenBank/DDBJ whole genome shotgun (WGS) entry which is preliminary data.</text>
</comment>
<dbReference type="AlphaFoldDB" id="A0A5C6B3S5"/>
<sequence>MRIAYVCADPGVPVFGSKGCSIHVQEMVRAMLARGNDVELFVARTGGEPPPDLRNCIVHEMSIPHCENTRTREVEQVLWNQRVARALDSRPKFDFIYERYALWSANAMLWAKRKNIPSVLEVNSPLIDEQANHRELVQSHLASVMTRDAMRNARTTYVVSHQIVPYCRRFVSEKRSVHVIPNGVNTDRFSPGSKATDPFPGLTIGFIGSLKPWHGVDGLIEAFLRVCRSTRLDLTHPERHATCRLLIVGDGPECQAIKARVLEHAELRDSVRLIGAVDPQSVPGWLNSMDIAVAPYPDLDDFYFSPLKVYEYMAAGRVVLGSATGQIGELIEHGINGWLYPAGDIDSMAQALIDLRQDVSLRERLGRAARETAEGHSWTKVLDQIFDAVTRDQFIPADDHGALRDELQV</sequence>
<dbReference type="PANTHER" id="PTHR45947">
    <property type="entry name" value="SULFOQUINOVOSYL TRANSFERASE SQD2"/>
    <property type="match status" value="1"/>
</dbReference>
<dbReference type="EC" id="2.4.1.345" evidence="2"/>
<dbReference type="SUPFAM" id="SSF53756">
    <property type="entry name" value="UDP-Glycosyltransferase/glycogen phosphorylase"/>
    <property type="match status" value="1"/>
</dbReference>
<dbReference type="Pfam" id="PF13692">
    <property type="entry name" value="Glyco_trans_1_4"/>
    <property type="match status" value="1"/>
</dbReference>
<dbReference type="EMBL" id="SJPN01000002">
    <property type="protein sequence ID" value="TWU06192.1"/>
    <property type="molecule type" value="Genomic_DNA"/>
</dbReference>
<evidence type="ECO:0000259" key="1">
    <source>
        <dbReference type="Pfam" id="PF13439"/>
    </source>
</evidence>
<dbReference type="Gene3D" id="3.40.50.2000">
    <property type="entry name" value="Glycogen Phosphorylase B"/>
    <property type="match status" value="2"/>
</dbReference>
<dbReference type="CDD" id="cd03794">
    <property type="entry name" value="GT4_WbuB-like"/>
    <property type="match status" value="1"/>
</dbReference>
<keyword evidence="3" id="KW-1185">Reference proteome</keyword>
<gene>
    <name evidence="2" type="primary">pimA</name>
    <name evidence="2" type="ORF">Pla52n_19120</name>
</gene>
<accession>A0A5C6B3S5</accession>
<dbReference type="PANTHER" id="PTHR45947:SF3">
    <property type="entry name" value="SULFOQUINOVOSYL TRANSFERASE SQD2"/>
    <property type="match status" value="1"/>
</dbReference>
<dbReference type="InterPro" id="IPR050194">
    <property type="entry name" value="Glycosyltransferase_grp1"/>
</dbReference>
<keyword evidence="2" id="KW-0328">Glycosyltransferase</keyword>
<evidence type="ECO:0000313" key="2">
    <source>
        <dbReference type="EMBL" id="TWU06192.1"/>
    </source>
</evidence>
<feature type="domain" description="Glycosyltransferase subfamily 4-like N-terminal" evidence="1">
    <location>
        <begin position="19"/>
        <end position="188"/>
    </location>
</feature>
<dbReference type="Proteomes" id="UP000320176">
    <property type="component" value="Unassembled WGS sequence"/>
</dbReference>
<keyword evidence="2" id="KW-0808">Transferase</keyword>
<protein>
    <submittedName>
        <fullName evidence="2">GDP-mannose-dependent alpha-(1-2)-phosphatidylinositol mannosyltransferase</fullName>
        <ecNumber evidence="2">2.4.1.345</ecNumber>
    </submittedName>
</protein>
<reference evidence="2 3" key="1">
    <citation type="submission" date="2019-02" db="EMBL/GenBank/DDBJ databases">
        <title>Deep-cultivation of Planctomycetes and their phenomic and genomic characterization uncovers novel biology.</title>
        <authorList>
            <person name="Wiegand S."/>
            <person name="Jogler M."/>
            <person name="Boedeker C."/>
            <person name="Pinto D."/>
            <person name="Vollmers J."/>
            <person name="Rivas-Marin E."/>
            <person name="Kohn T."/>
            <person name="Peeters S.H."/>
            <person name="Heuer A."/>
            <person name="Rast P."/>
            <person name="Oberbeckmann S."/>
            <person name="Bunk B."/>
            <person name="Jeske O."/>
            <person name="Meyerdierks A."/>
            <person name="Storesund J.E."/>
            <person name="Kallscheuer N."/>
            <person name="Luecker S."/>
            <person name="Lage O.M."/>
            <person name="Pohl T."/>
            <person name="Merkel B.J."/>
            <person name="Hornburger P."/>
            <person name="Mueller R.-W."/>
            <person name="Bruemmer F."/>
            <person name="Labrenz M."/>
            <person name="Spormann A.M."/>
            <person name="Op Den Camp H."/>
            <person name="Overmann J."/>
            <person name="Amann R."/>
            <person name="Jetten M.S.M."/>
            <person name="Mascher T."/>
            <person name="Medema M.H."/>
            <person name="Devos D.P."/>
            <person name="Kaster A.-K."/>
            <person name="Ovreas L."/>
            <person name="Rohde M."/>
            <person name="Galperin M.Y."/>
            <person name="Jogler C."/>
        </authorList>
    </citation>
    <scope>NUCLEOTIDE SEQUENCE [LARGE SCALE GENOMIC DNA]</scope>
    <source>
        <strain evidence="2 3">Pla52n</strain>
    </source>
</reference>
<dbReference type="Pfam" id="PF13439">
    <property type="entry name" value="Glyco_transf_4"/>
    <property type="match status" value="1"/>
</dbReference>
<dbReference type="InterPro" id="IPR028098">
    <property type="entry name" value="Glyco_trans_4-like_N"/>
</dbReference>
<dbReference type="OrthoDB" id="9811902at2"/>